<name>A0A834GB45_RHOSS</name>
<dbReference type="InterPro" id="IPR036047">
    <property type="entry name" value="F-box-like_dom_sf"/>
</dbReference>
<feature type="domain" description="F-box associated beta-propeller type 3" evidence="3">
    <location>
        <begin position="109"/>
        <end position="265"/>
    </location>
</feature>
<dbReference type="OrthoDB" id="605328at2759"/>
<dbReference type="Pfam" id="PF08268">
    <property type="entry name" value="FBA_3"/>
    <property type="match status" value="1"/>
</dbReference>
<organism evidence="4 5">
    <name type="scientific">Rhododendron simsii</name>
    <name type="common">Sims's rhododendron</name>
    <dbReference type="NCBI Taxonomy" id="118357"/>
    <lineage>
        <taxon>Eukaryota</taxon>
        <taxon>Viridiplantae</taxon>
        <taxon>Streptophyta</taxon>
        <taxon>Embryophyta</taxon>
        <taxon>Tracheophyta</taxon>
        <taxon>Spermatophyta</taxon>
        <taxon>Magnoliopsida</taxon>
        <taxon>eudicotyledons</taxon>
        <taxon>Gunneridae</taxon>
        <taxon>Pentapetalae</taxon>
        <taxon>asterids</taxon>
        <taxon>Ericales</taxon>
        <taxon>Ericaceae</taxon>
        <taxon>Ericoideae</taxon>
        <taxon>Rhodoreae</taxon>
        <taxon>Rhododendron</taxon>
    </lineage>
</organism>
<dbReference type="AlphaFoldDB" id="A0A834GB45"/>
<dbReference type="InterPro" id="IPR017451">
    <property type="entry name" value="F-box-assoc_interact_dom"/>
</dbReference>
<evidence type="ECO:0000259" key="2">
    <source>
        <dbReference type="Pfam" id="PF00646"/>
    </source>
</evidence>
<gene>
    <name evidence="4" type="ORF">RHSIM_Rhsim11G0068300</name>
</gene>
<keyword evidence="5" id="KW-1185">Reference proteome</keyword>
<sequence>MTMKTSRKKTKPIPDDRTLPQTSPAAELIANNIDLLTQILLRIPTKSIIRFKSVSKHWLSLLSDSGFASSHCRLNPKPLISSLYFYFYYGGKLESVSLNGSPTTPSLSFLHPLTGDFKVQHSCNGLLLINYYKKFVDNRIEAQYLVCNPTTQKFRLLDYHVNEQYRSGFSSLSCWLAFDPSKSPHYKVVMFTSLYYCDPHWEVDIYSSETAWWKKIFLANEETSGIYSKGAFWNGAIYRLFYHQYNLWRFDIETEEIIGISCKGSSRILSLDKTRYLGECGRGGRLLLIQSPSHSALRFKIRKMDDDGCRWNVKFRVDLETLISEFPEMESKKRMRFTIMCAVEGENENEFSLILAIPGKMISYNLQKKTWKVLRDNSENVPRNVGVFPFVESLSPV</sequence>
<feature type="compositionally biased region" description="Basic residues" evidence="1">
    <location>
        <begin position="1"/>
        <end position="11"/>
    </location>
</feature>
<dbReference type="PANTHER" id="PTHR31672">
    <property type="entry name" value="BNACNNG10540D PROTEIN"/>
    <property type="match status" value="1"/>
</dbReference>
<evidence type="ECO:0000256" key="1">
    <source>
        <dbReference type="SAM" id="MobiDB-lite"/>
    </source>
</evidence>
<reference evidence="4" key="1">
    <citation type="submission" date="2019-11" db="EMBL/GenBank/DDBJ databases">
        <authorList>
            <person name="Liu Y."/>
            <person name="Hou J."/>
            <person name="Li T.-Q."/>
            <person name="Guan C.-H."/>
            <person name="Wu X."/>
            <person name="Wu H.-Z."/>
            <person name="Ling F."/>
            <person name="Zhang R."/>
            <person name="Shi X.-G."/>
            <person name="Ren J.-P."/>
            <person name="Chen E.-F."/>
            <person name="Sun J.-M."/>
        </authorList>
    </citation>
    <scope>NUCLEOTIDE SEQUENCE</scope>
    <source>
        <strain evidence="4">Adult_tree_wgs_1</strain>
        <tissue evidence="4">Leaves</tissue>
    </source>
</reference>
<feature type="region of interest" description="Disordered" evidence="1">
    <location>
        <begin position="1"/>
        <end position="21"/>
    </location>
</feature>
<dbReference type="NCBIfam" id="TIGR01640">
    <property type="entry name" value="F_box_assoc_1"/>
    <property type="match status" value="1"/>
</dbReference>
<dbReference type="InterPro" id="IPR050796">
    <property type="entry name" value="SCF_F-box_component"/>
</dbReference>
<evidence type="ECO:0000259" key="3">
    <source>
        <dbReference type="Pfam" id="PF08268"/>
    </source>
</evidence>
<dbReference type="InterPro" id="IPR001810">
    <property type="entry name" value="F-box_dom"/>
</dbReference>
<accession>A0A834GB45</accession>
<comment type="caution">
    <text evidence="4">The sequence shown here is derived from an EMBL/GenBank/DDBJ whole genome shotgun (WGS) entry which is preliminary data.</text>
</comment>
<dbReference type="Proteomes" id="UP000626092">
    <property type="component" value="Unassembled WGS sequence"/>
</dbReference>
<dbReference type="Pfam" id="PF00646">
    <property type="entry name" value="F-box"/>
    <property type="match status" value="1"/>
</dbReference>
<dbReference type="EMBL" id="WJXA01000011">
    <property type="protein sequence ID" value="KAF7128106.1"/>
    <property type="molecule type" value="Genomic_DNA"/>
</dbReference>
<evidence type="ECO:0000313" key="5">
    <source>
        <dbReference type="Proteomes" id="UP000626092"/>
    </source>
</evidence>
<evidence type="ECO:0000313" key="4">
    <source>
        <dbReference type="EMBL" id="KAF7128106.1"/>
    </source>
</evidence>
<feature type="domain" description="F-box" evidence="2">
    <location>
        <begin position="33"/>
        <end position="67"/>
    </location>
</feature>
<dbReference type="InterPro" id="IPR013187">
    <property type="entry name" value="F-box-assoc_dom_typ3"/>
</dbReference>
<evidence type="ECO:0008006" key="6">
    <source>
        <dbReference type="Google" id="ProtNLM"/>
    </source>
</evidence>
<proteinExistence type="predicted"/>
<protein>
    <recommendedName>
        <fullName evidence="6">F-box domain-containing protein</fullName>
    </recommendedName>
</protein>
<dbReference type="SUPFAM" id="SSF81383">
    <property type="entry name" value="F-box domain"/>
    <property type="match status" value="1"/>
</dbReference>